<evidence type="ECO:0000256" key="3">
    <source>
        <dbReference type="ARBA" id="ARBA00023295"/>
    </source>
</evidence>
<feature type="region of interest" description="Disordered" evidence="4">
    <location>
        <begin position="104"/>
        <end position="133"/>
    </location>
</feature>
<dbReference type="AlphaFoldDB" id="A0A517P676"/>
<feature type="domain" description="Mannosylglycerate hydrolase MGH1-like glycoside hydrolase" evidence="5">
    <location>
        <begin position="48"/>
        <end position="463"/>
    </location>
</feature>
<dbReference type="KEGG" id="acaf:CA12_09260"/>
<evidence type="ECO:0000313" key="6">
    <source>
        <dbReference type="EMBL" id="QDT14846.1"/>
    </source>
</evidence>
<dbReference type="GO" id="GO:0004573">
    <property type="term" value="F:Glc3Man9GlcNAc2 oligosaccharide glucosidase activity"/>
    <property type="evidence" value="ECO:0007669"/>
    <property type="project" value="InterPro"/>
</dbReference>
<dbReference type="SUPFAM" id="SSF48208">
    <property type="entry name" value="Six-hairpin glycosidases"/>
    <property type="match status" value="1"/>
</dbReference>
<keyword evidence="2 6" id="KW-0378">Hydrolase</keyword>
<name>A0A517P676_9PLAN</name>
<dbReference type="PANTHER" id="PTHR10412">
    <property type="entry name" value="MANNOSYL-OLIGOSACCHARIDE GLUCOSIDASE"/>
    <property type="match status" value="1"/>
</dbReference>
<dbReference type="GO" id="GO:0006487">
    <property type="term" value="P:protein N-linked glycosylation"/>
    <property type="evidence" value="ECO:0007669"/>
    <property type="project" value="TreeGrafter"/>
</dbReference>
<dbReference type="EMBL" id="CP036265">
    <property type="protein sequence ID" value="QDT14846.1"/>
    <property type="molecule type" value="Genomic_DNA"/>
</dbReference>
<comment type="similarity">
    <text evidence="1">Belongs to the glycosyl hydrolase 63 family.</text>
</comment>
<dbReference type="Proteomes" id="UP000318741">
    <property type="component" value="Chromosome"/>
</dbReference>
<accession>A0A517P676</accession>
<evidence type="ECO:0000259" key="5">
    <source>
        <dbReference type="Pfam" id="PF22422"/>
    </source>
</evidence>
<dbReference type="OrthoDB" id="9781878at2"/>
<evidence type="ECO:0000256" key="4">
    <source>
        <dbReference type="SAM" id="MobiDB-lite"/>
    </source>
</evidence>
<dbReference type="GO" id="GO:0009311">
    <property type="term" value="P:oligosaccharide metabolic process"/>
    <property type="evidence" value="ECO:0007669"/>
    <property type="project" value="InterPro"/>
</dbReference>
<dbReference type="InterPro" id="IPR054491">
    <property type="entry name" value="MGH1-like_GH"/>
</dbReference>
<proteinExistence type="inferred from homology"/>
<keyword evidence="3 6" id="KW-0326">Glycosidase</keyword>
<dbReference type="Pfam" id="PF22422">
    <property type="entry name" value="MGH1-like_GH"/>
    <property type="match status" value="1"/>
</dbReference>
<keyword evidence="7" id="KW-1185">Reference proteome</keyword>
<reference evidence="6 7" key="1">
    <citation type="submission" date="2019-02" db="EMBL/GenBank/DDBJ databases">
        <title>Deep-cultivation of Planctomycetes and their phenomic and genomic characterization uncovers novel biology.</title>
        <authorList>
            <person name="Wiegand S."/>
            <person name="Jogler M."/>
            <person name="Boedeker C."/>
            <person name="Pinto D."/>
            <person name="Vollmers J."/>
            <person name="Rivas-Marin E."/>
            <person name="Kohn T."/>
            <person name="Peeters S.H."/>
            <person name="Heuer A."/>
            <person name="Rast P."/>
            <person name="Oberbeckmann S."/>
            <person name="Bunk B."/>
            <person name="Jeske O."/>
            <person name="Meyerdierks A."/>
            <person name="Storesund J.E."/>
            <person name="Kallscheuer N."/>
            <person name="Luecker S."/>
            <person name="Lage O.M."/>
            <person name="Pohl T."/>
            <person name="Merkel B.J."/>
            <person name="Hornburger P."/>
            <person name="Mueller R.-W."/>
            <person name="Bruemmer F."/>
            <person name="Labrenz M."/>
            <person name="Spormann A.M."/>
            <person name="Op den Camp H."/>
            <person name="Overmann J."/>
            <person name="Amann R."/>
            <person name="Jetten M.S.M."/>
            <person name="Mascher T."/>
            <person name="Medema M.H."/>
            <person name="Devos D.P."/>
            <person name="Kaster A.-K."/>
            <person name="Ovreas L."/>
            <person name="Rohde M."/>
            <person name="Galperin M.Y."/>
            <person name="Jogler C."/>
        </authorList>
    </citation>
    <scope>NUCLEOTIDE SEQUENCE [LARGE SCALE GENOMIC DNA]</scope>
    <source>
        <strain evidence="6 7">CA12</strain>
    </source>
</reference>
<sequence>MTAAAARTSPSSVVPPSGIDLPALVRRAKELLHRNRRGDHTIPAAGLYPHQWSWDSAFIAIGLSHYDVPAAKQELRTLFRGQWANGLLPHIVFSEGDDGRGAEEYFPGPDWWDSARSPHAPRDEQGAPIKTSGLVQPPVHATAVLQVADRDPDPAAAAVWLREMHPKLVAWHDYLYRERDVDGNGLVSIRHPWESGMDNSPLWDEPLGRIDVPEGSIPDYRRSDREHADPDNRPDDATYDRYVLLVELAKACDYDEDRLRCGGGSDGGAFPFRVEDVLFNSLLARSEQDLAEIARRVGADDAPHRRRAETTAAFLNANLWCPDTHMYRNYDLAADEPFLRRVAGGFAPLFAGVPCRDRAEQMRRAMRSTSFNACADGCHDGVGYAVASFDRDHPDYQSDGYWRGPVWMNVDWLLLAGLRRYGMAGEESVVRDSMLQLTARSGFREHYDAETGAGGGAEGFSWSAALLIDLAATEFGLDVRAV</sequence>
<dbReference type="PANTHER" id="PTHR10412:SF11">
    <property type="entry name" value="MANNOSYL-OLIGOSACCHARIDE GLUCOSIDASE"/>
    <property type="match status" value="1"/>
</dbReference>
<protein>
    <submittedName>
        <fullName evidence="6">Glucosidase YgjK</fullName>
        <ecNumber evidence="6">3.2.1.-</ecNumber>
    </submittedName>
</protein>
<dbReference type="InterPro" id="IPR012341">
    <property type="entry name" value="6hp_glycosidase-like_sf"/>
</dbReference>
<evidence type="ECO:0000256" key="1">
    <source>
        <dbReference type="ARBA" id="ARBA00010833"/>
    </source>
</evidence>
<evidence type="ECO:0000256" key="2">
    <source>
        <dbReference type="ARBA" id="ARBA00022801"/>
    </source>
</evidence>
<feature type="compositionally biased region" description="Basic and acidic residues" evidence="4">
    <location>
        <begin position="219"/>
        <end position="236"/>
    </location>
</feature>
<evidence type="ECO:0000313" key="7">
    <source>
        <dbReference type="Proteomes" id="UP000318741"/>
    </source>
</evidence>
<organism evidence="6 7">
    <name type="scientific">Alienimonas californiensis</name>
    <dbReference type="NCBI Taxonomy" id="2527989"/>
    <lineage>
        <taxon>Bacteria</taxon>
        <taxon>Pseudomonadati</taxon>
        <taxon>Planctomycetota</taxon>
        <taxon>Planctomycetia</taxon>
        <taxon>Planctomycetales</taxon>
        <taxon>Planctomycetaceae</taxon>
        <taxon>Alienimonas</taxon>
    </lineage>
</organism>
<dbReference type="InterPro" id="IPR004888">
    <property type="entry name" value="Glycoside_hydrolase_63"/>
</dbReference>
<dbReference type="InterPro" id="IPR008928">
    <property type="entry name" value="6-hairpin_glycosidase_sf"/>
</dbReference>
<dbReference type="RefSeq" id="WP_145357700.1">
    <property type="nucleotide sequence ID" value="NZ_CP036265.1"/>
</dbReference>
<dbReference type="Gene3D" id="1.50.10.10">
    <property type="match status" value="1"/>
</dbReference>
<dbReference type="EC" id="3.2.1.-" evidence="6"/>
<feature type="region of interest" description="Disordered" evidence="4">
    <location>
        <begin position="214"/>
        <end position="236"/>
    </location>
</feature>
<gene>
    <name evidence="6" type="primary">ygjK</name>
    <name evidence="6" type="ORF">CA12_09260</name>
</gene>